<reference evidence="2" key="1">
    <citation type="journal article" date="2022" name="Nat. Commun.">
        <title>Chromosome evolution and the genetic basis of agronomically important traits in greater yam.</title>
        <authorList>
            <person name="Bredeson J.V."/>
            <person name="Lyons J.B."/>
            <person name="Oniyinde I.O."/>
            <person name="Okereke N.R."/>
            <person name="Kolade O."/>
            <person name="Nnabue I."/>
            <person name="Nwadili C.O."/>
            <person name="Hribova E."/>
            <person name="Parker M."/>
            <person name="Nwogha J."/>
            <person name="Shu S."/>
            <person name="Carlson J."/>
            <person name="Kariba R."/>
            <person name="Muthemba S."/>
            <person name="Knop K."/>
            <person name="Barton G.J."/>
            <person name="Sherwood A.V."/>
            <person name="Lopez-Montes A."/>
            <person name="Asiedu R."/>
            <person name="Jamnadass R."/>
            <person name="Muchugi A."/>
            <person name="Goodstein D."/>
            <person name="Egesi C.N."/>
            <person name="Featherston J."/>
            <person name="Asfaw A."/>
            <person name="Simpson G.G."/>
            <person name="Dolezel J."/>
            <person name="Hendre P.S."/>
            <person name="Van Deynze A."/>
            <person name="Kumar P.L."/>
            <person name="Obidiegwu J.E."/>
            <person name="Bhattacharjee R."/>
            <person name="Rokhsar D.S."/>
        </authorList>
    </citation>
    <scope>NUCLEOTIDE SEQUENCE [LARGE SCALE GENOMIC DNA]</scope>
    <source>
        <strain evidence="2">cv. TDa95/00328</strain>
    </source>
</reference>
<keyword evidence="2" id="KW-1185">Reference proteome</keyword>
<protein>
    <submittedName>
        <fullName evidence="1">Uncharacterized protein</fullName>
    </submittedName>
</protein>
<evidence type="ECO:0000313" key="1">
    <source>
        <dbReference type="EMBL" id="KAH7688151.1"/>
    </source>
</evidence>
<sequence>MASYRQEEEEEEEALCLVGSDGEDSCISLTGLINGQDCSDCMRSSPPQDLFEFTFHGAASAPEMCAADDIFVHGRMLVRNPTPPAPAPTSPLWRSRSHVEGIGRRRWEALDGFERRLRRAASDSAPAGRTPKPRPRWYWFLFGSVNVPEPVMEMSEIRSRLRRRAAAPEMRDGGRWAAWKLIQSLSCKGVDSAAVTAPAPMMSHGGIMGI</sequence>
<evidence type="ECO:0000313" key="2">
    <source>
        <dbReference type="Proteomes" id="UP000827976"/>
    </source>
</evidence>
<dbReference type="Proteomes" id="UP000827976">
    <property type="component" value="Chromosome 3"/>
</dbReference>
<organism evidence="1 2">
    <name type="scientific">Dioscorea alata</name>
    <name type="common">Purple yam</name>
    <dbReference type="NCBI Taxonomy" id="55571"/>
    <lineage>
        <taxon>Eukaryota</taxon>
        <taxon>Viridiplantae</taxon>
        <taxon>Streptophyta</taxon>
        <taxon>Embryophyta</taxon>
        <taxon>Tracheophyta</taxon>
        <taxon>Spermatophyta</taxon>
        <taxon>Magnoliopsida</taxon>
        <taxon>Liliopsida</taxon>
        <taxon>Dioscoreales</taxon>
        <taxon>Dioscoreaceae</taxon>
        <taxon>Dioscorea</taxon>
    </lineage>
</organism>
<gene>
    <name evidence="1" type="ORF">IHE45_03G013500</name>
</gene>
<comment type="caution">
    <text evidence="1">The sequence shown here is derived from an EMBL/GenBank/DDBJ whole genome shotgun (WGS) entry which is preliminary data.</text>
</comment>
<name>A0ACB7WJ44_DIOAL</name>
<accession>A0ACB7WJ44</accession>
<dbReference type="EMBL" id="CM037013">
    <property type="protein sequence ID" value="KAH7688151.1"/>
    <property type="molecule type" value="Genomic_DNA"/>
</dbReference>
<proteinExistence type="predicted"/>